<dbReference type="PANTHER" id="PTHR30055:SF234">
    <property type="entry name" value="HTH-TYPE TRANSCRIPTIONAL REGULATOR BETI"/>
    <property type="match status" value="1"/>
</dbReference>
<keyword evidence="8" id="KW-1185">Reference proteome</keyword>
<keyword evidence="2 4" id="KW-0238">DNA-binding</keyword>
<dbReference type="InterPro" id="IPR001647">
    <property type="entry name" value="HTH_TetR"/>
</dbReference>
<dbReference type="PANTHER" id="PTHR30055">
    <property type="entry name" value="HTH-TYPE TRANSCRIPTIONAL REGULATOR RUTR"/>
    <property type="match status" value="1"/>
</dbReference>
<feature type="domain" description="HTH tetR-type" evidence="6">
    <location>
        <begin position="43"/>
        <end position="103"/>
    </location>
</feature>
<feature type="DNA-binding region" description="H-T-H motif" evidence="4">
    <location>
        <begin position="66"/>
        <end position="85"/>
    </location>
</feature>
<dbReference type="EMBL" id="JBIRYO010000064">
    <property type="protein sequence ID" value="MFI2478819.1"/>
    <property type="molecule type" value="Genomic_DNA"/>
</dbReference>
<organism evidence="7 8">
    <name type="scientific">Nocardia xishanensis</name>
    <dbReference type="NCBI Taxonomy" id="238964"/>
    <lineage>
        <taxon>Bacteria</taxon>
        <taxon>Bacillati</taxon>
        <taxon>Actinomycetota</taxon>
        <taxon>Actinomycetes</taxon>
        <taxon>Mycobacteriales</taxon>
        <taxon>Nocardiaceae</taxon>
        <taxon>Nocardia</taxon>
    </lineage>
</organism>
<dbReference type="Gene3D" id="1.10.10.60">
    <property type="entry name" value="Homeodomain-like"/>
    <property type="match status" value="1"/>
</dbReference>
<dbReference type="PROSITE" id="PS01081">
    <property type="entry name" value="HTH_TETR_1"/>
    <property type="match status" value="1"/>
</dbReference>
<keyword evidence="3" id="KW-0804">Transcription</keyword>
<accession>A0ABW7XCG9</accession>
<dbReference type="PROSITE" id="PS50977">
    <property type="entry name" value="HTH_TETR_2"/>
    <property type="match status" value="1"/>
</dbReference>
<gene>
    <name evidence="7" type="ORF">ACH49W_36290</name>
</gene>
<dbReference type="InterPro" id="IPR041490">
    <property type="entry name" value="KstR2_TetR_C"/>
</dbReference>
<evidence type="ECO:0000313" key="8">
    <source>
        <dbReference type="Proteomes" id="UP001611415"/>
    </source>
</evidence>
<dbReference type="Proteomes" id="UP001611415">
    <property type="component" value="Unassembled WGS sequence"/>
</dbReference>
<proteinExistence type="predicted"/>
<sequence length="230" mass="25519">MDKTTSALTSLEAADSTGPAKRRGTVDAAANGGCSSRVARRRDRRKAEIIRTATKLLSSAGYQGMSLEEVAEQTDIAKATLYHYFASKDELVAAALKYLAQEVLRRLAGRQEAEEGASPRELLRALVCEQILILKTSPEVATVFSWPRGWPEAFEEPLKDIRRRHDAVFRRVVEHGVSEGEFTCDDIDVAMQCLHGILNQSPVWIRPGVRVHDREDVLNATVDCALRLFA</sequence>
<dbReference type="SUPFAM" id="SSF48498">
    <property type="entry name" value="Tetracyclin repressor-like, C-terminal domain"/>
    <property type="match status" value="1"/>
</dbReference>
<dbReference type="PRINTS" id="PR00455">
    <property type="entry name" value="HTHTETR"/>
</dbReference>
<dbReference type="InterPro" id="IPR050109">
    <property type="entry name" value="HTH-type_TetR-like_transc_reg"/>
</dbReference>
<evidence type="ECO:0000313" key="7">
    <source>
        <dbReference type="EMBL" id="MFI2478819.1"/>
    </source>
</evidence>
<protein>
    <submittedName>
        <fullName evidence="7">TetR/AcrR family transcriptional regulator</fullName>
    </submittedName>
</protein>
<dbReference type="InterPro" id="IPR036271">
    <property type="entry name" value="Tet_transcr_reg_TetR-rel_C_sf"/>
</dbReference>
<reference evidence="7 8" key="1">
    <citation type="submission" date="2024-10" db="EMBL/GenBank/DDBJ databases">
        <title>The Natural Products Discovery Center: Release of the First 8490 Sequenced Strains for Exploring Actinobacteria Biosynthetic Diversity.</title>
        <authorList>
            <person name="Kalkreuter E."/>
            <person name="Kautsar S.A."/>
            <person name="Yang D."/>
            <person name="Bader C.D."/>
            <person name="Teijaro C.N."/>
            <person name="Fluegel L."/>
            <person name="Davis C.M."/>
            <person name="Simpson J.R."/>
            <person name="Lauterbach L."/>
            <person name="Steele A.D."/>
            <person name="Gui C."/>
            <person name="Meng S."/>
            <person name="Li G."/>
            <person name="Viehrig K."/>
            <person name="Ye F."/>
            <person name="Su P."/>
            <person name="Kiefer A.F."/>
            <person name="Nichols A."/>
            <person name="Cepeda A.J."/>
            <person name="Yan W."/>
            <person name="Fan B."/>
            <person name="Jiang Y."/>
            <person name="Adhikari A."/>
            <person name="Zheng C.-J."/>
            <person name="Schuster L."/>
            <person name="Cowan T.M."/>
            <person name="Smanski M.J."/>
            <person name="Chevrette M.G."/>
            <person name="De Carvalho L.P.S."/>
            <person name="Shen B."/>
        </authorList>
    </citation>
    <scope>NUCLEOTIDE SEQUENCE [LARGE SCALE GENOMIC DNA]</scope>
    <source>
        <strain evidence="7 8">NPDC019275</strain>
    </source>
</reference>
<feature type="region of interest" description="Disordered" evidence="5">
    <location>
        <begin position="1"/>
        <end position="37"/>
    </location>
</feature>
<name>A0ABW7XCG9_9NOCA</name>
<evidence type="ECO:0000256" key="2">
    <source>
        <dbReference type="ARBA" id="ARBA00023125"/>
    </source>
</evidence>
<dbReference type="RefSeq" id="WP_397096506.1">
    <property type="nucleotide sequence ID" value="NZ_JBIRYO010000064.1"/>
</dbReference>
<evidence type="ECO:0000256" key="5">
    <source>
        <dbReference type="SAM" id="MobiDB-lite"/>
    </source>
</evidence>
<dbReference type="InterPro" id="IPR023772">
    <property type="entry name" value="DNA-bd_HTH_TetR-type_CS"/>
</dbReference>
<dbReference type="SUPFAM" id="SSF46689">
    <property type="entry name" value="Homeodomain-like"/>
    <property type="match status" value="1"/>
</dbReference>
<evidence type="ECO:0000256" key="1">
    <source>
        <dbReference type="ARBA" id="ARBA00023015"/>
    </source>
</evidence>
<dbReference type="InterPro" id="IPR009057">
    <property type="entry name" value="Homeodomain-like_sf"/>
</dbReference>
<evidence type="ECO:0000256" key="4">
    <source>
        <dbReference type="PROSITE-ProRule" id="PRU00335"/>
    </source>
</evidence>
<dbReference type="Pfam" id="PF17932">
    <property type="entry name" value="TetR_C_24"/>
    <property type="match status" value="1"/>
</dbReference>
<dbReference type="Pfam" id="PF00440">
    <property type="entry name" value="TetR_N"/>
    <property type="match status" value="1"/>
</dbReference>
<evidence type="ECO:0000259" key="6">
    <source>
        <dbReference type="PROSITE" id="PS50977"/>
    </source>
</evidence>
<evidence type="ECO:0000256" key="3">
    <source>
        <dbReference type="ARBA" id="ARBA00023163"/>
    </source>
</evidence>
<keyword evidence="1" id="KW-0805">Transcription regulation</keyword>
<dbReference type="Gene3D" id="1.10.357.10">
    <property type="entry name" value="Tetracycline Repressor, domain 2"/>
    <property type="match status" value="1"/>
</dbReference>
<comment type="caution">
    <text evidence="7">The sequence shown here is derived from an EMBL/GenBank/DDBJ whole genome shotgun (WGS) entry which is preliminary data.</text>
</comment>